<evidence type="ECO:0000256" key="1">
    <source>
        <dbReference type="SAM" id="MobiDB-lite"/>
    </source>
</evidence>
<accession>A0ABX7NEI1</accession>
<dbReference type="RefSeq" id="WP_206718836.1">
    <property type="nucleotide sequence ID" value="NZ_CP071091.1"/>
</dbReference>
<keyword evidence="3" id="KW-1185">Reference proteome</keyword>
<reference evidence="2 3" key="1">
    <citation type="submission" date="2021-02" db="EMBL/GenBank/DDBJ databases">
        <title>De Novo genome assembly of isolated myxobacteria.</title>
        <authorList>
            <person name="Stevens D.C."/>
        </authorList>
    </citation>
    <scope>NUCLEOTIDE SEQUENCE [LARGE SCALE GENOMIC DNA]</scope>
    <source>
        <strain evidence="2 3">SCHIC003</strain>
    </source>
</reference>
<feature type="region of interest" description="Disordered" evidence="1">
    <location>
        <begin position="1"/>
        <end position="21"/>
    </location>
</feature>
<proteinExistence type="predicted"/>
<dbReference type="EMBL" id="CP071091">
    <property type="protein sequence ID" value="QSQ17202.1"/>
    <property type="molecule type" value="Genomic_DNA"/>
</dbReference>
<feature type="region of interest" description="Disordered" evidence="1">
    <location>
        <begin position="70"/>
        <end position="97"/>
    </location>
</feature>
<evidence type="ECO:0000313" key="3">
    <source>
        <dbReference type="Proteomes" id="UP000663090"/>
    </source>
</evidence>
<organism evidence="2 3">
    <name type="scientific">Myxococcus landrumensis</name>
    <dbReference type="NCBI Taxonomy" id="2813577"/>
    <lineage>
        <taxon>Bacteria</taxon>
        <taxon>Pseudomonadati</taxon>
        <taxon>Myxococcota</taxon>
        <taxon>Myxococcia</taxon>
        <taxon>Myxococcales</taxon>
        <taxon>Cystobacterineae</taxon>
        <taxon>Myxococcaceae</taxon>
        <taxon>Myxococcus</taxon>
    </lineage>
</organism>
<feature type="compositionally biased region" description="Basic residues" evidence="1">
    <location>
        <begin position="1"/>
        <end position="11"/>
    </location>
</feature>
<evidence type="ECO:0008006" key="4">
    <source>
        <dbReference type="Google" id="ProtNLM"/>
    </source>
</evidence>
<protein>
    <recommendedName>
        <fullName evidence="4">Lipoprotein</fullName>
    </recommendedName>
</protein>
<evidence type="ECO:0000313" key="2">
    <source>
        <dbReference type="EMBL" id="QSQ17202.1"/>
    </source>
</evidence>
<gene>
    <name evidence="2" type="ORF">JY572_14570</name>
</gene>
<sequence>MMKRSTAKRSTRATTPPDARPGVVPDCFNIAVSRLADGRCMAQAGGAEPATADLLSTAIAEALTNLARVSPPRDAQAPDLGWPKGKHHWGPPNPSSVQACTKEGCTVRMSHGAEYWQQVRDGHWFDSRSLAVPYCTGKVPPAAVTGGGR</sequence>
<name>A0ABX7NEI1_9BACT</name>
<dbReference type="Proteomes" id="UP000663090">
    <property type="component" value="Chromosome"/>
</dbReference>